<evidence type="ECO:0000256" key="11">
    <source>
        <dbReference type="ARBA" id="ARBA00022989"/>
    </source>
</evidence>
<evidence type="ECO:0000256" key="18">
    <source>
        <dbReference type="SAM" id="Phobius"/>
    </source>
</evidence>
<keyword evidence="9 20" id="KW-0808">Transferase</keyword>
<evidence type="ECO:0000256" key="8">
    <source>
        <dbReference type="ARBA" id="ARBA00022519"/>
    </source>
</evidence>
<keyword evidence="10 18" id="KW-0812">Transmembrane</keyword>
<keyword evidence="21" id="KW-1185">Reference proteome</keyword>
<feature type="transmembrane region" description="Helical" evidence="18">
    <location>
        <begin position="150"/>
        <end position="170"/>
    </location>
</feature>
<evidence type="ECO:0000313" key="21">
    <source>
        <dbReference type="Proteomes" id="UP000468828"/>
    </source>
</evidence>
<evidence type="ECO:0000256" key="6">
    <source>
        <dbReference type="ARBA" id="ARBA00022475"/>
    </source>
</evidence>
<evidence type="ECO:0000256" key="3">
    <source>
        <dbReference type="ARBA" id="ARBA00004429"/>
    </source>
</evidence>
<dbReference type="EC" id="2.7.8.24" evidence="4"/>
<comment type="caution">
    <text evidence="20">The sequence shown here is derived from an EMBL/GenBank/DDBJ whole genome shotgun (WGS) entry which is preliminary data.</text>
</comment>
<feature type="transmembrane region" description="Helical" evidence="18">
    <location>
        <begin position="182"/>
        <end position="199"/>
    </location>
</feature>
<reference evidence="19 21" key="1">
    <citation type="submission" date="2020-01" db="EMBL/GenBank/DDBJ databases">
        <title>the WGS Modestobacter muralis CPCC 204518.</title>
        <authorList>
            <person name="Jiang Z."/>
        </authorList>
    </citation>
    <scope>NUCLEOTIDE SEQUENCE [LARGE SCALE GENOMIC DNA]</scope>
    <source>
        <strain evidence="19 21">DSM 100205</strain>
    </source>
</reference>
<keyword evidence="6" id="KW-1003">Cell membrane</keyword>
<comment type="catalytic activity">
    <reaction evidence="1">
        <text>a CDP-1,2-diacyl-sn-glycerol + choline = a 1,2-diacyl-sn-glycero-3-phosphocholine + CMP + H(+)</text>
        <dbReference type="Rhea" id="RHEA:14597"/>
        <dbReference type="ChEBI" id="CHEBI:15354"/>
        <dbReference type="ChEBI" id="CHEBI:15378"/>
        <dbReference type="ChEBI" id="CHEBI:57643"/>
        <dbReference type="ChEBI" id="CHEBI:58332"/>
        <dbReference type="ChEBI" id="CHEBI:60377"/>
        <dbReference type="EC" id="2.7.8.24"/>
    </reaction>
</comment>
<evidence type="ECO:0000256" key="4">
    <source>
        <dbReference type="ARBA" id="ARBA00013195"/>
    </source>
</evidence>
<evidence type="ECO:0000313" key="20">
    <source>
        <dbReference type="EMBL" id="NEN52371.1"/>
    </source>
</evidence>
<dbReference type="EMBL" id="JAAGWB010000043">
    <property type="protein sequence ID" value="NEN52371.1"/>
    <property type="molecule type" value="Genomic_DNA"/>
</dbReference>
<evidence type="ECO:0000256" key="2">
    <source>
        <dbReference type="ARBA" id="ARBA00001936"/>
    </source>
</evidence>
<dbReference type="Proteomes" id="UP000471152">
    <property type="component" value="Unassembled WGS sequence"/>
</dbReference>
<evidence type="ECO:0000256" key="10">
    <source>
        <dbReference type="ARBA" id="ARBA00022692"/>
    </source>
</evidence>
<keyword evidence="12" id="KW-0443">Lipid metabolism</keyword>
<sequence>MGRRLAGWAVHVYTASGSVLALLIVLAAIDGEVVTALWIGLVALVIDGTDGMLARAARVKETITWFDGARLDDIVDYLTYVFAPVVLLWTSGALPDGLPGYVLAALPLMASCYQFCRADAKTEDHAFLGFPSYWNVVAFYVVVLDLGRGTVAAVLVVCSVLVFVPVHYLYPSRTRTLRTLSLALSAVWIGTYALLLVEYPDVDPLVVAVSVGYLVYYVAVSGHLTLLARRRRGAAGPQVPVDATP</sequence>
<feature type="transmembrane region" description="Helical" evidence="18">
    <location>
        <begin position="127"/>
        <end position="144"/>
    </location>
</feature>
<feature type="transmembrane region" description="Helical" evidence="18">
    <location>
        <begin position="205"/>
        <end position="228"/>
    </location>
</feature>
<keyword evidence="15" id="KW-0464">Manganese</keyword>
<keyword evidence="8" id="KW-0997">Cell inner membrane</keyword>
<evidence type="ECO:0000256" key="12">
    <source>
        <dbReference type="ARBA" id="ARBA00023098"/>
    </source>
</evidence>
<dbReference type="GO" id="GO:0050520">
    <property type="term" value="F:phosphatidylcholine synthase activity"/>
    <property type="evidence" value="ECO:0007669"/>
    <property type="project" value="UniProtKB-EC"/>
</dbReference>
<organism evidence="20 22">
    <name type="scientific">Modestobacter muralis</name>
    <dbReference type="NCBI Taxonomy" id="1608614"/>
    <lineage>
        <taxon>Bacteria</taxon>
        <taxon>Bacillati</taxon>
        <taxon>Actinomycetota</taxon>
        <taxon>Actinomycetes</taxon>
        <taxon>Geodermatophilales</taxon>
        <taxon>Geodermatophilaceae</taxon>
        <taxon>Modestobacter</taxon>
    </lineage>
</organism>
<keyword evidence="16" id="KW-1208">Phospholipid metabolism</keyword>
<dbReference type="GO" id="GO:0005886">
    <property type="term" value="C:plasma membrane"/>
    <property type="evidence" value="ECO:0007669"/>
    <property type="project" value="UniProtKB-SubCell"/>
</dbReference>
<feature type="transmembrane region" description="Helical" evidence="18">
    <location>
        <begin position="12"/>
        <end position="29"/>
    </location>
</feature>
<reference evidence="20 22" key="2">
    <citation type="submission" date="2020-02" db="EMBL/GenBank/DDBJ databases">
        <title>The WGS of Modestobacter muralis DSM 100205.</title>
        <authorList>
            <person name="Jiang Z."/>
        </authorList>
    </citation>
    <scope>NUCLEOTIDE SEQUENCE [LARGE SCALE GENOMIC DNA]</scope>
    <source>
        <strain evidence="20 22">DSM 100205</strain>
    </source>
</reference>
<accession>A0A6P0H9B4</accession>
<dbReference type="Proteomes" id="UP000468828">
    <property type="component" value="Unassembled WGS sequence"/>
</dbReference>
<dbReference type="EMBL" id="JAAGWH010000041">
    <property type="protein sequence ID" value="NEK95483.1"/>
    <property type="molecule type" value="Genomic_DNA"/>
</dbReference>
<evidence type="ECO:0000313" key="22">
    <source>
        <dbReference type="Proteomes" id="UP000471152"/>
    </source>
</evidence>
<name>A0A6P0H9B4_9ACTN</name>
<dbReference type="PIRSF" id="PIRSF000851">
    <property type="entry name" value="PcS"/>
    <property type="match status" value="1"/>
</dbReference>
<evidence type="ECO:0000256" key="9">
    <source>
        <dbReference type="ARBA" id="ARBA00022679"/>
    </source>
</evidence>
<evidence type="ECO:0000256" key="14">
    <source>
        <dbReference type="ARBA" id="ARBA00023209"/>
    </source>
</evidence>
<dbReference type="InterPro" id="IPR026027">
    <property type="entry name" value="PcS"/>
</dbReference>
<evidence type="ECO:0000256" key="7">
    <source>
        <dbReference type="ARBA" id="ARBA00022516"/>
    </source>
</evidence>
<feature type="transmembrane region" description="Helical" evidence="18">
    <location>
        <begin position="98"/>
        <end position="115"/>
    </location>
</feature>
<evidence type="ECO:0000256" key="1">
    <source>
        <dbReference type="ARBA" id="ARBA00000958"/>
    </source>
</evidence>
<dbReference type="GO" id="GO:0008654">
    <property type="term" value="P:phospholipid biosynthetic process"/>
    <property type="evidence" value="ECO:0007669"/>
    <property type="project" value="UniProtKB-KW"/>
</dbReference>
<evidence type="ECO:0000256" key="16">
    <source>
        <dbReference type="ARBA" id="ARBA00023264"/>
    </source>
</evidence>
<evidence type="ECO:0000256" key="15">
    <source>
        <dbReference type="ARBA" id="ARBA00023211"/>
    </source>
</evidence>
<comment type="subcellular location">
    <subcellularLocation>
        <location evidence="3">Cell inner membrane</location>
        <topology evidence="3">Multi-pass membrane protein</topology>
    </subcellularLocation>
</comment>
<feature type="transmembrane region" description="Helical" evidence="18">
    <location>
        <begin position="35"/>
        <end position="53"/>
    </location>
</feature>
<keyword evidence="14" id="KW-0594">Phospholipid biosynthesis</keyword>
<evidence type="ECO:0000256" key="5">
    <source>
        <dbReference type="ARBA" id="ARBA00015623"/>
    </source>
</evidence>
<dbReference type="AlphaFoldDB" id="A0A6P0H9B4"/>
<dbReference type="Gene3D" id="1.20.120.1760">
    <property type="match status" value="1"/>
</dbReference>
<gene>
    <name evidence="20" type="ORF">G3R41_15755</name>
    <name evidence="19" type="ORF">GCU67_15105</name>
</gene>
<comment type="cofactor">
    <cofactor evidence="2">
        <name>Mn(2+)</name>
        <dbReference type="ChEBI" id="CHEBI:29035"/>
    </cofactor>
</comment>
<evidence type="ECO:0000256" key="13">
    <source>
        <dbReference type="ARBA" id="ARBA00023136"/>
    </source>
</evidence>
<keyword evidence="13 18" id="KW-0472">Membrane</keyword>
<feature type="transmembrane region" description="Helical" evidence="18">
    <location>
        <begin position="74"/>
        <end position="92"/>
    </location>
</feature>
<evidence type="ECO:0000313" key="19">
    <source>
        <dbReference type="EMBL" id="NEK95483.1"/>
    </source>
</evidence>
<protein>
    <recommendedName>
        <fullName evidence="5">Phosphatidylcholine synthase</fullName>
        <ecNumber evidence="4">2.7.8.24</ecNumber>
    </recommendedName>
    <alternativeName>
        <fullName evidence="17">CDP-diglyceride-choline O-phosphatidyltransferase</fullName>
    </alternativeName>
</protein>
<evidence type="ECO:0000256" key="17">
    <source>
        <dbReference type="ARBA" id="ARBA00033321"/>
    </source>
</evidence>
<keyword evidence="7" id="KW-0444">Lipid biosynthesis</keyword>
<keyword evidence="11 18" id="KW-1133">Transmembrane helix</keyword>
<dbReference type="InterPro" id="IPR043130">
    <property type="entry name" value="CDP-OH_PTrfase_TM_dom"/>
</dbReference>
<proteinExistence type="predicted"/>